<feature type="chain" id="PRO_5040488717" evidence="7">
    <location>
        <begin position="20"/>
        <end position="492"/>
    </location>
</feature>
<dbReference type="SUPFAM" id="SSF55394">
    <property type="entry name" value="Bactericidal permeability-increasing protein, BPI"/>
    <property type="match status" value="2"/>
</dbReference>
<dbReference type="PANTHER" id="PTHR10504">
    <property type="entry name" value="BACTERICIDAL PERMEABILITY-INCREASING BPI PROTEIN-RELATED"/>
    <property type="match status" value="1"/>
</dbReference>
<feature type="domain" description="Lipid-binding serum glycoprotein N-terminal" evidence="8">
    <location>
        <begin position="27"/>
        <end position="251"/>
    </location>
</feature>
<evidence type="ECO:0000256" key="1">
    <source>
        <dbReference type="ARBA" id="ARBA00004613"/>
    </source>
</evidence>
<keyword evidence="3" id="KW-0964">Secreted</keyword>
<keyword evidence="5" id="KW-0325">Glycoprotein</keyword>
<gene>
    <name evidence="10" type="ORF">HOLleu_12611</name>
</gene>
<feature type="domain" description="Lipid-binding serum glycoprotein C-terminal" evidence="9">
    <location>
        <begin position="266"/>
        <end position="471"/>
    </location>
</feature>
<dbReference type="Pfam" id="PF01273">
    <property type="entry name" value="LBP_BPI_CETP"/>
    <property type="match status" value="1"/>
</dbReference>
<evidence type="ECO:0000259" key="8">
    <source>
        <dbReference type="SMART" id="SM00328"/>
    </source>
</evidence>
<sequence>MLSARITLLVVSMAMATVAIQPGFKSRITQRGLDFLRDIGMTELKSKVSSLTIPDQSGSAHIHHIGHIDYDLKNMRITSFNIPTSAITPKPEVGVTISFQGASLSLHGDFHYKYKFIKDHGSFDVTVSEISTSFSIHVGVDESGRPTVSSSSTDCSFNAGKVSVKLHHGASWFYNLFRDQIAHELQKAINKEVCDMIVKEINGDLSEEVAKLKVVIPLKDVAEIDYSLVAAPIFDSSINTAHKGEVYAIGKHTEAPLPIPAIPSDPDVSRMFYMWMTDYVANSAGYVLHNTGFLRYNVTQKDLPSGGKISLNTSEFPTSSFLPQVTKLYPGMMMKLILNTTAPPAIATNSDKVIATMQGDIAAYVIQSDQNLIYLFTLGVDLSLSVTFGVNQSNLIWNSTYESSDLTLVNSAVKGIQVDNLKTVLPLAMKFYLIPQLNEKGKTGVPLPNVKGYKFTNPSITQGQGFIKISTDLSHQPQASNKLRFTKYERGE</sequence>
<proteinExistence type="inferred from homology"/>
<dbReference type="SMART" id="SM00329">
    <property type="entry name" value="BPI2"/>
    <property type="match status" value="1"/>
</dbReference>
<evidence type="ECO:0000256" key="6">
    <source>
        <dbReference type="PIRSR" id="PIRSR002417-50"/>
    </source>
</evidence>
<evidence type="ECO:0000259" key="9">
    <source>
        <dbReference type="SMART" id="SM00329"/>
    </source>
</evidence>
<dbReference type="Gene3D" id="3.15.20.10">
    <property type="entry name" value="Bactericidal permeability-increasing protein, domain 2"/>
    <property type="match status" value="1"/>
</dbReference>
<dbReference type="PANTHER" id="PTHR10504:SF131">
    <property type="entry name" value="BPI2 DOMAIN-CONTAINING PROTEIN"/>
    <property type="match status" value="1"/>
</dbReference>
<dbReference type="InterPro" id="IPR017942">
    <property type="entry name" value="Lipid-bd_serum_glycop_N"/>
</dbReference>
<protein>
    <submittedName>
        <fullName evidence="10">Bactericidal permeability-increasing protein</fullName>
    </submittedName>
</protein>
<dbReference type="FunFam" id="3.15.20.10:FF:000001">
    <property type="entry name" value="Phospholipid transfer protein"/>
    <property type="match status" value="1"/>
</dbReference>
<dbReference type="SMART" id="SM00328">
    <property type="entry name" value="BPI1"/>
    <property type="match status" value="1"/>
</dbReference>
<evidence type="ECO:0000256" key="2">
    <source>
        <dbReference type="ARBA" id="ARBA00007292"/>
    </source>
</evidence>
<evidence type="ECO:0000256" key="3">
    <source>
        <dbReference type="ARBA" id="ARBA00022525"/>
    </source>
</evidence>
<dbReference type="OrthoDB" id="10255543at2759"/>
<dbReference type="AlphaFoldDB" id="A0A9Q1CBV3"/>
<dbReference type="EMBL" id="JAIZAY010000005">
    <property type="protein sequence ID" value="KAJ8041719.1"/>
    <property type="molecule type" value="Genomic_DNA"/>
</dbReference>
<evidence type="ECO:0000313" key="10">
    <source>
        <dbReference type="EMBL" id="KAJ8041719.1"/>
    </source>
</evidence>
<dbReference type="GO" id="GO:0008289">
    <property type="term" value="F:lipid binding"/>
    <property type="evidence" value="ECO:0007669"/>
    <property type="project" value="InterPro"/>
</dbReference>
<evidence type="ECO:0000256" key="4">
    <source>
        <dbReference type="ARBA" id="ARBA00023157"/>
    </source>
</evidence>
<comment type="subcellular location">
    <subcellularLocation>
        <location evidence="1">Secreted</location>
    </subcellularLocation>
</comment>
<dbReference type="CDD" id="cd00025">
    <property type="entry name" value="BPI1"/>
    <property type="match status" value="1"/>
</dbReference>
<dbReference type="InterPro" id="IPR017943">
    <property type="entry name" value="Bactericidal_perm-incr_a/b_dom"/>
</dbReference>
<reference evidence="10" key="1">
    <citation type="submission" date="2021-10" db="EMBL/GenBank/DDBJ databases">
        <title>Tropical sea cucumber genome reveals ecological adaptation and Cuvierian tubules defense mechanism.</title>
        <authorList>
            <person name="Chen T."/>
        </authorList>
    </citation>
    <scope>NUCLEOTIDE SEQUENCE</scope>
    <source>
        <strain evidence="10">Nanhai2018</strain>
        <tissue evidence="10">Muscle</tissue>
    </source>
</reference>
<evidence type="ECO:0000256" key="7">
    <source>
        <dbReference type="SAM" id="SignalP"/>
    </source>
</evidence>
<dbReference type="Proteomes" id="UP001152320">
    <property type="component" value="Chromosome 5"/>
</dbReference>
<feature type="signal peptide" evidence="7">
    <location>
        <begin position="1"/>
        <end position="19"/>
    </location>
</feature>
<organism evidence="10 11">
    <name type="scientific">Holothuria leucospilota</name>
    <name type="common">Black long sea cucumber</name>
    <name type="synonym">Mertensiothuria leucospilota</name>
    <dbReference type="NCBI Taxonomy" id="206669"/>
    <lineage>
        <taxon>Eukaryota</taxon>
        <taxon>Metazoa</taxon>
        <taxon>Echinodermata</taxon>
        <taxon>Eleutherozoa</taxon>
        <taxon>Echinozoa</taxon>
        <taxon>Holothuroidea</taxon>
        <taxon>Aspidochirotacea</taxon>
        <taxon>Aspidochirotida</taxon>
        <taxon>Holothuriidae</taxon>
        <taxon>Holothuria</taxon>
    </lineage>
</organism>
<dbReference type="InterPro" id="IPR030675">
    <property type="entry name" value="BPI/LBP"/>
</dbReference>
<comment type="caution">
    <text evidence="10">The sequence shown here is derived from an EMBL/GenBank/DDBJ whole genome shotgun (WGS) entry which is preliminary data.</text>
</comment>
<accession>A0A9Q1CBV3</accession>
<dbReference type="PIRSF" id="PIRSF002417">
    <property type="entry name" value="Lipid_binding_protein"/>
    <property type="match status" value="1"/>
</dbReference>
<evidence type="ECO:0000256" key="5">
    <source>
        <dbReference type="ARBA" id="ARBA00023180"/>
    </source>
</evidence>
<dbReference type="Gene3D" id="3.15.10.10">
    <property type="entry name" value="Bactericidal permeability-increasing protein, domain 1"/>
    <property type="match status" value="1"/>
</dbReference>
<comment type="similarity">
    <text evidence="2">Belongs to the BPI/LBP/Plunc superfamily. BPI/LBP family.</text>
</comment>
<dbReference type="Pfam" id="PF02886">
    <property type="entry name" value="LBP_BPI_CETP_C"/>
    <property type="match status" value="1"/>
</dbReference>
<dbReference type="InterPro" id="IPR032942">
    <property type="entry name" value="BPI/LBP/Plunc"/>
</dbReference>
<keyword evidence="11" id="KW-1185">Reference proteome</keyword>
<name>A0A9Q1CBV3_HOLLE</name>
<keyword evidence="4 6" id="KW-1015">Disulfide bond</keyword>
<evidence type="ECO:0000313" key="11">
    <source>
        <dbReference type="Proteomes" id="UP001152320"/>
    </source>
</evidence>
<dbReference type="FunFam" id="3.15.10.10:FF:000001">
    <property type="entry name" value="phospholipid transfer protein-like"/>
    <property type="match status" value="1"/>
</dbReference>
<dbReference type="InterPro" id="IPR001124">
    <property type="entry name" value="Lipid-bd_serum_glycop_C"/>
</dbReference>
<dbReference type="GO" id="GO:0005615">
    <property type="term" value="C:extracellular space"/>
    <property type="evidence" value="ECO:0007669"/>
    <property type="project" value="InterPro"/>
</dbReference>
<keyword evidence="7" id="KW-0732">Signal</keyword>
<feature type="disulfide bond" evidence="6">
    <location>
        <begin position="155"/>
        <end position="194"/>
    </location>
</feature>